<evidence type="ECO:0000256" key="1">
    <source>
        <dbReference type="SAM" id="MobiDB-lite"/>
    </source>
</evidence>
<dbReference type="Proteomes" id="UP000019335">
    <property type="component" value="Chromosome 7"/>
</dbReference>
<feature type="compositionally biased region" description="Polar residues" evidence="1">
    <location>
        <begin position="170"/>
        <end position="181"/>
    </location>
</feature>
<name>W7U2I9_9STRA</name>
<keyword evidence="3" id="KW-1185">Reference proteome</keyword>
<organism evidence="2 3">
    <name type="scientific">Nannochloropsis gaditana</name>
    <dbReference type="NCBI Taxonomy" id="72520"/>
    <lineage>
        <taxon>Eukaryota</taxon>
        <taxon>Sar</taxon>
        <taxon>Stramenopiles</taxon>
        <taxon>Ochrophyta</taxon>
        <taxon>Eustigmatophyceae</taxon>
        <taxon>Eustigmatales</taxon>
        <taxon>Monodopsidaceae</taxon>
        <taxon>Nannochloropsis</taxon>
    </lineage>
</organism>
<proteinExistence type="predicted"/>
<sequence>MVGGGGEQREQGPGGEGGEVGQVGGHEEAEHAGRVQEGKCDEEEAGSVLDAPTDWNQVREEQESPGGEGSGGGEGEGEDAGEVGLGESCASDLQQDPLYLQEVENQLESFWVEHMAAQQAAASGNAGGEDGGGRGQAEGSDLIYPQSSDPADYPSPYSVQGGSRHDVSAPTLSSQPSSYPESQHYGRYPPSEYALVPGDRSHHQCLWARERLYGRRRAWGVGGRQARARPTKTTVILPAATTTPAPASTTPVATTRTPRRKRSYILTVDHETLSVDHGMGRWGSESTEEGATDVVGPACAHAGIWKCVRKGYRKVRK</sequence>
<feature type="compositionally biased region" description="Gly residues" evidence="1">
    <location>
        <begin position="125"/>
        <end position="136"/>
    </location>
</feature>
<gene>
    <name evidence="2" type="ORF">Naga_100056g19</name>
</gene>
<feature type="compositionally biased region" description="Low complexity" evidence="1">
    <location>
        <begin position="137"/>
        <end position="158"/>
    </location>
</feature>
<feature type="region of interest" description="Disordered" evidence="1">
    <location>
        <begin position="1"/>
        <end position="90"/>
    </location>
</feature>
<evidence type="ECO:0000313" key="2">
    <source>
        <dbReference type="EMBL" id="EWM27056.1"/>
    </source>
</evidence>
<evidence type="ECO:0000313" key="3">
    <source>
        <dbReference type="Proteomes" id="UP000019335"/>
    </source>
</evidence>
<feature type="compositionally biased region" description="Basic and acidic residues" evidence="1">
    <location>
        <begin position="25"/>
        <end position="39"/>
    </location>
</feature>
<accession>W7U2I9</accession>
<dbReference type="EMBL" id="AZIL01000523">
    <property type="protein sequence ID" value="EWM27056.1"/>
    <property type="molecule type" value="Genomic_DNA"/>
</dbReference>
<feature type="compositionally biased region" description="Gly residues" evidence="1">
    <location>
        <begin position="1"/>
        <end position="24"/>
    </location>
</feature>
<dbReference type="AlphaFoldDB" id="W7U2I9"/>
<comment type="caution">
    <text evidence="2">The sequence shown here is derived from an EMBL/GenBank/DDBJ whole genome shotgun (WGS) entry which is preliminary data.</text>
</comment>
<reference evidence="2 3" key="1">
    <citation type="journal article" date="2014" name="Mol. Plant">
        <title>Chromosome Scale Genome Assembly and Transcriptome Profiling of Nannochloropsis gaditana in Nitrogen Depletion.</title>
        <authorList>
            <person name="Corteggiani Carpinelli E."/>
            <person name="Telatin A."/>
            <person name="Vitulo N."/>
            <person name="Forcato C."/>
            <person name="D'Angelo M."/>
            <person name="Schiavon R."/>
            <person name="Vezzi A."/>
            <person name="Giacometti G.M."/>
            <person name="Morosinotto T."/>
            <person name="Valle G."/>
        </authorList>
    </citation>
    <scope>NUCLEOTIDE SEQUENCE [LARGE SCALE GENOMIC DNA]</scope>
    <source>
        <strain evidence="2 3">B-31</strain>
    </source>
</reference>
<feature type="region of interest" description="Disordered" evidence="1">
    <location>
        <begin position="119"/>
        <end position="192"/>
    </location>
</feature>
<protein>
    <submittedName>
        <fullName evidence="2">Uncharacterized protein</fullName>
    </submittedName>
</protein>